<feature type="region of interest" description="Disordered" evidence="9">
    <location>
        <begin position="1"/>
        <end position="21"/>
    </location>
</feature>
<keyword evidence="7" id="KW-0067">ATP-binding</keyword>
<comment type="similarity">
    <text evidence="1">Belongs to the guanylate kinase family.</text>
</comment>
<dbReference type="OrthoDB" id="6334211at2759"/>
<keyword evidence="12" id="KW-1185">Reference proteome</keyword>
<dbReference type="FunFam" id="3.40.50.300:FF:000776">
    <property type="entry name" value="Guanylate kinase 2"/>
    <property type="match status" value="1"/>
</dbReference>
<evidence type="ECO:0000256" key="2">
    <source>
        <dbReference type="ARBA" id="ARBA00012961"/>
    </source>
</evidence>
<evidence type="ECO:0000256" key="6">
    <source>
        <dbReference type="ARBA" id="ARBA00022777"/>
    </source>
</evidence>
<dbReference type="RefSeq" id="XP_033648868.1">
    <property type="nucleotide sequence ID" value="XM_033799451.1"/>
</dbReference>
<dbReference type="AlphaFoldDB" id="A0A6A6J7Z6"/>
<dbReference type="Pfam" id="PF00625">
    <property type="entry name" value="Guanylate_kin"/>
    <property type="match status" value="1"/>
</dbReference>
<dbReference type="FunFam" id="3.30.63.10:FF:000002">
    <property type="entry name" value="Guanylate kinase 1"/>
    <property type="match status" value="1"/>
</dbReference>
<dbReference type="InterPro" id="IPR008145">
    <property type="entry name" value="GK/Ca_channel_bsu"/>
</dbReference>
<dbReference type="SMART" id="SM00072">
    <property type="entry name" value="GuKc"/>
    <property type="match status" value="1"/>
</dbReference>
<reference evidence="11" key="1">
    <citation type="journal article" date="2020" name="Stud. Mycol.">
        <title>101 Dothideomycetes genomes: a test case for predicting lifestyles and emergence of pathogens.</title>
        <authorList>
            <person name="Haridas S."/>
            <person name="Albert R."/>
            <person name="Binder M."/>
            <person name="Bloem J."/>
            <person name="Labutti K."/>
            <person name="Salamov A."/>
            <person name="Andreopoulos B."/>
            <person name="Baker S."/>
            <person name="Barry K."/>
            <person name="Bills G."/>
            <person name="Bluhm B."/>
            <person name="Cannon C."/>
            <person name="Castanera R."/>
            <person name="Culley D."/>
            <person name="Daum C."/>
            <person name="Ezra D."/>
            <person name="Gonzalez J."/>
            <person name="Henrissat B."/>
            <person name="Kuo A."/>
            <person name="Liang C."/>
            <person name="Lipzen A."/>
            <person name="Lutzoni F."/>
            <person name="Magnuson J."/>
            <person name="Mondo S."/>
            <person name="Nolan M."/>
            <person name="Ohm R."/>
            <person name="Pangilinan J."/>
            <person name="Park H.-J."/>
            <person name="Ramirez L."/>
            <person name="Alfaro M."/>
            <person name="Sun H."/>
            <person name="Tritt A."/>
            <person name="Yoshinaga Y."/>
            <person name="Zwiers L.-H."/>
            <person name="Turgeon B."/>
            <person name="Goodwin S."/>
            <person name="Spatafora J."/>
            <person name="Crous P."/>
            <person name="Grigoriev I."/>
        </authorList>
    </citation>
    <scope>NUCLEOTIDE SEQUENCE</scope>
    <source>
        <strain evidence="11">CBS 379.55</strain>
    </source>
</reference>
<dbReference type="EMBL" id="ML986549">
    <property type="protein sequence ID" value="KAF2271329.1"/>
    <property type="molecule type" value="Genomic_DNA"/>
</dbReference>
<keyword evidence="5" id="KW-0547">Nucleotide-binding</keyword>
<evidence type="ECO:0000256" key="5">
    <source>
        <dbReference type="ARBA" id="ARBA00022741"/>
    </source>
</evidence>
<gene>
    <name evidence="11" type="ORF">EI97DRAFT_437961</name>
</gene>
<evidence type="ECO:0000256" key="1">
    <source>
        <dbReference type="ARBA" id="ARBA00005790"/>
    </source>
</evidence>
<dbReference type="GO" id="GO:0004385">
    <property type="term" value="F:GMP kinase activity"/>
    <property type="evidence" value="ECO:0007669"/>
    <property type="project" value="UniProtKB-EC"/>
</dbReference>
<dbReference type="CDD" id="cd00071">
    <property type="entry name" value="GMPK"/>
    <property type="match status" value="1"/>
</dbReference>
<dbReference type="Gene3D" id="3.40.50.300">
    <property type="entry name" value="P-loop containing nucleotide triphosphate hydrolases"/>
    <property type="match status" value="1"/>
</dbReference>
<keyword evidence="4" id="KW-0808">Transferase</keyword>
<name>A0A6A6J7Z6_WESOR</name>
<evidence type="ECO:0000256" key="4">
    <source>
        <dbReference type="ARBA" id="ARBA00022679"/>
    </source>
</evidence>
<protein>
    <recommendedName>
        <fullName evidence="3">Guanylate kinase</fullName>
        <ecNumber evidence="2">2.7.4.8</ecNumber>
    </recommendedName>
    <alternativeName>
        <fullName evidence="8">GMP kinase</fullName>
    </alternativeName>
</protein>
<evidence type="ECO:0000256" key="7">
    <source>
        <dbReference type="ARBA" id="ARBA00022840"/>
    </source>
</evidence>
<feature type="compositionally biased region" description="Polar residues" evidence="9">
    <location>
        <begin position="1"/>
        <end position="14"/>
    </location>
</feature>
<evidence type="ECO:0000256" key="3">
    <source>
        <dbReference type="ARBA" id="ARBA00016296"/>
    </source>
</evidence>
<dbReference type="InterPro" id="IPR020590">
    <property type="entry name" value="Guanylate_kinase_CS"/>
</dbReference>
<evidence type="ECO:0000259" key="10">
    <source>
        <dbReference type="PROSITE" id="PS50052"/>
    </source>
</evidence>
<dbReference type="GeneID" id="54552626"/>
<proteinExistence type="inferred from homology"/>
<evidence type="ECO:0000313" key="12">
    <source>
        <dbReference type="Proteomes" id="UP000800097"/>
    </source>
</evidence>
<evidence type="ECO:0000256" key="9">
    <source>
        <dbReference type="SAM" id="MobiDB-lite"/>
    </source>
</evidence>
<dbReference type="SUPFAM" id="SSF52540">
    <property type="entry name" value="P-loop containing nucleoside triphosphate hydrolases"/>
    <property type="match status" value="1"/>
</dbReference>
<dbReference type="PROSITE" id="PS50052">
    <property type="entry name" value="GUANYLATE_KINASE_2"/>
    <property type="match status" value="1"/>
</dbReference>
<dbReference type="EC" id="2.7.4.8" evidence="2"/>
<dbReference type="NCBIfam" id="TIGR03263">
    <property type="entry name" value="guanyl_kin"/>
    <property type="match status" value="1"/>
</dbReference>
<dbReference type="InterPro" id="IPR008144">
    <property type="entry name" value="Guanylate_kin-like_dom"/>
</dbReference>
<dbReference type="GO" id="GO:0005524">
    <property type="term" value="F:ATP binding"/>
    <property type="evidence" value="ECO:0007669"/>
    <property type="project" value="UniProtKB-KW"/>
</dbReference>
<dbReference type="InterPro" id="IPR017665">
    <property type="entry name" value="Guanylate_kinase"/>
</dbReference>
<keyword evidence="6 11" id="KW-0418">Kinase</keyword>
<dbReference type="InterPro" id="IPR027417">
    <property type="entry name" value="P-loop_NTPase"/>
</dbReference>
<feature type="domain" description="Guanylate kinase-like" evidence="10">
    <location>
        <begin position="17"/>
        <end position="202"/>
    </location>
</feature>
<accession>A0A6A6J7Z6</accession>
<dbReference type="PANTHER" id="PTHR23117:SF13">
    <property type="entry name" value="GUANYLATE KINASE"/>
    <property type="match status" value="1"/>
</dbReference>
<dbReference type="PROSITE" id="PS00856">
    <property type="entry name" value="GUANYLATE_KINASE_1"/>
    <property type="match status" value="1"/>
</dbReference>
<organism evidence="11 12">
    <name type="scientific">Westerdykella ornata</name>
    <dbReference type="NCBI Taxonomy" id="318751"/>
    <lineage>
        <taxon>Eukaryota</taxon>
        <taxon>Fungi</taxon>
        <taxon>Dikarya</taxon>
        <taxon>Ascomycota</taxon>
        <taxon>Pezizomycotina</taxon>
        <taxon>Dothideomycetes</taxon>
        <taxon>Pleosporomycetidae</taxon>
        <taxon>Pleosporales</taxon>
        <taxon>Sporormiaceae</taxon>
        <taxon>Westerdykella</taxon>
    </lineage>
</organism>
<dbReference type="GO" id="GO:0005829">
    <property type="term" value="C:cytosol"/>
    <property type="evidence" value="ECO:0007669"/>
    <property type="project" value="TreeGrafter"/>
</dbReference>
<evidence type="ECO:0000313" key="11">
    <source>
        <dbReference type="EMBL" id="KAF2271329.1"/>
    </source>
</evidence>
<dbReference type="PANTHER" id="PTHR23117">
    <property type="entry name" value="GUANYLATE KINASE-RELATED"/>
    <property type="match status" value="1"/>
</dbReference>
<dbReference type="Proteomes" id="UP000800097">
    <property type="component" value="Unassembled WGS sequence"/>
</dbReference>
<evidence type="ECO:0000256" key="8">
    <source>
        <dbReference type="ARBA" id="ARBA00030128"/>
    </source>
</evidence>
<sequence length="206" mass="23079">MPPTDPSSLPTSALTKHRPIVISGPSGAGKSTILNRLFAEYPNRFGFSVSHTTRAPRAGEQHGREYYFVSPEEFGKLVQEGGFVEHATFGGNQYGTSVEAVRRIAEEGRVCILDIEMEGVKQVANHPTFPRPRFLFLSPPSLEILEQRLRSRATDKEEAIQKRLKQAKVEMEFARSPEAPHEKIVVNDDLEKAYQEVKEFIVGKDA</sequence>